<evidence type="ECO:0000313" key="2">
    <source>
        <dbReference type="EMBL" id="GFD57982.1"/>
    </source>
</evidence>
<dbReference type="EMBL" id="BKCJ011847243">
    <property type="protein sequence ID" value="GFD57982.1"/>
    <property type="molecule type" value="Genomic_DNA"/>
</dbReference>
<organism evidence="2">
    <name type="scientific">Tanacetum cinerariifolium</name>
    <name type="common">Dalmatian daisy</name>
    <name type="synonym">Chrysanthemum cinerariifolium</name>
    <dbReference type="NCBI Taxonomy" id="118510"/>
    <lineage>
        <taxon>Eukaryota</taxon>
        <taxon>Viridiplantae</taxon>
        <taxon>Streptophyta</taxon>
        <taxon>Embryophyta</taxon>
        <taxon>Tracheophyta</taxon>
        <taxon>Spermatophyta</taxon>
        <taxon>Magnoliopsida</taxon>
        <taxon>eudicotyledons</taxon>
        <taxon>Gunneridae</taxon>
        <taxon>Pentapetalae</taxon>
        <taxon>asterids</taxon>
        <taxon>campanulids</taxon>
        <taxon>Asterales</taxon>
        <taxon>Asteraceae</taxon>
        <taxon>Asteroideae</taxon>
        <taxon>Anthemideae</taxon>
        <taxon>Anthemidinae</taxon>
        <taxon>Tanacetum</taxon>
    </lineage>
</organism>
<proteinExistence type="predicted"/>
<evidence type="ECO:0000256" key="1">
    <source>
        <dbReference type="SAM" id="MobiDB-lite"/>
    </source>
</evidence>
<dbReference type="AlphaFoldDB" id="A0A699XD22"/>
<feature type="region of interest" description="Disordered" evidence="1">
    <location>
        <begin position="59"/>
        <end position="86"/>
    </location>
</feature>
<feature type="non-terminal residue" evidence="2">
    <location>
        <position position="86"/>
    </location>
</feature>
<reference evidence="2" key="1">
    <citation type="journal article" date="2019" name="Sci. Rep.">
        <title>Draft genome of Tanacetum cinerariifolium, the natural source of mosquito coil.</title>
        <authorList>
            <person name="Yamashiro T."/>
            <person name="Shiraishi A."/>
            <person name="Satake H."/>
            <person name="Nakayama K."/>
        </authorList>
    </citation>
    <scope>NUCLEOTIDE SEQUENCE</scope>
</reference>
<comment type="caution">
    <text evidence="2">The sequence shown here is derived from an EMBL/GenBank/DDBJ whole genome shotgun (WGS) entry which is preliminary data.</text>
</comment>
<sequence>AVLQHHFQAFHVAEARHGGRGKHERIGPLNGRRRFLADNGHDGVDVLHLAPLRDGFQNDERRERRGAVGGGQEAKARQQVDFLNGW</sequence>
<feature type="non-terminal residue" evidence="2">
    <location>
        <position position="1"/>
    </location>
</feature>
<gene>
    <name evidence="2" type="ORF">Tci_929951</name>
</gene>
<protein>
    <submittedName>
        <fullName evidence="2">Uncharacterized protein</fullName>
    </submittedName>
</protein>
<name>A0A699XD22_TANCI</name>
<accession>A0A699XD22</accession>